<dbReference type="Proteomes" id="UP000467488">
    <property type="component" value="Chromosome"/>
</dbReference>
<gene>
    <name evidence="1" type="ORF">EIMP300_74310</name>
</gene>
<sequence length="189" mass="20781">MQITIGKPEELQRVSQVSSGISLGFCYLTLRKSLRLSLWQARKVISIIHQSGLLQTLEVGENLITASHALLPGWTIPHWQVPDEVKLPKTLTLVYHLPIELHTMAERLQATLAAEGCELTIIFHNAKNWDDTTLLAHADLMMGDRLIGEAPEYTGSGAMAALRSTVATCFRRSSICTFAIDTGRSASNA</sequence>
<proteinExistence type="predicted"/>
<dbReference type="EMBL" id="AP022360">
    <property type="protein sequence ID" value="BBU86031.1"/>
    <property type="molecule type" value="Genomic_DNA"/>
</dbReference>
<reference evidence="1 2" key="1">
    <citation type="submission" date="2020-01" db="EMBL/GenBank/DDBJ databases">
        <title>Dynamics of blaIMP-6 dissemination in carbapenem resistant Enterobacteriacea isolated from regional surveillance in Osaka, Japan.</title>
        <authorList>
            <person name="Abe R."/>
            <person name="Akeda Y."/>
            <person name="Sugawara Y."/>
            <person name="Yamamoto N."/>
            <person name="Tomono K."/>
            <person name="Takeuchi D."/>
            <person name="Kawahara R."/>
            <person name="Hamada S."/>
        </authorList>
    </citation>
    <scope>NUCLEOTIDE SEQUENCE [LARGE SCALE GENOMIC DNA]</scope>
    <source>
        <strain evidence="1 2">E300</strain>
    </source>
</reference>
<accession>A0A8S0G1J4</accession>
<name>A0A8S0G1J4_ECOLX</name>
<evidence type="ECO:0000313" key="1">
    <source>
        <dbReference type="EMBL" id="BBU86031.1"/>
    </source>
</evidence>
<evidence type="ECO:0008006" key="3">
    <source>
        <dbReference type="Google" id="ProtNLM"/>
    </source>
</evidence>
<dbReference type="AlphaFoldDB" id="A0A8S0G1J4"/>
<protein>
    <recommendedName>
        <fullName evidence="3">Bacterial extracellular solute-binding protein, family 5</fullName>
    </recommendedName>
</protein>
<evidence type="ECO:0000313" key="2">
    <source>
        <dbReference type="Proteomes" id="UP000467488"/>
    </source>
</evidence>
<organism evidence="1 2">
    <name type="scientific">Escherichia coli</name>
    <dbReference type="NCBI Taxonomy" id="562"/>
    <lineage>
        <taxon>Bacteria</taxon>
        <taxon>Pseudomonadati</taxon>
        <taxon>Pseudomonadota</taxon>
        <taxon>Gammaproteobacteria</taxon>
        <taxon>Enterobacterales</taxon>
        <taxon>Enterobacteriaceae</taxon>
        <taxon>Escherichia</taxon>
    </lineage>
</organism>